<dbReference type="OMA" id="FMFHEDK"/>
<feature type="transmembrane region" description="Helical" evidence="1">
    <location>
        <begin position="131"/>
        <end position="151"/>
    </location>
</feature>
<organism evidence="2 3">
    <name type="scientific">Romanomermis culicivorax</name>
    <name type="common">Nematode worm</name>
    <dbReference type="NCBI Taxonomy" id="13658"/>
    <lineage>
        <taxon>Eukaryota</taxon>
        <taxon>Metazoa</taxon>
        <taxon>Ecdysozoa</taxon>
        <taxon>Nematoda</taxon>
        <taxon>Enoplea</taxon>
        <taxon>Dorylaimia</taxon>
        <taxon>Mermithida</taxon>
        <taxon>Mermithoidea</taxon>
        <taxon>Mermithidae</taxon>
        <taxon>Romanomermis</taxon>
    </lineage>
</organism>
<feature type="transmembrane region" description="Helical" evidence="1">
    <location>
        <begin position="266"/>
        <end position="287"/>
    </location>
</feature>
<proteinExistence type="predicted"/>
<feature type="transmembrane region" description="Helical" evidence="1">
    <location>
        <begin position="171"/>
        <end position="192"/>
    </location>
</feature>
<dbReference type="Proteomes" id="UP000887565">
    <property type="component" value="Unplaced"/>
</dbReference>
<feature type="transmembrane region" description="Helical" evidence="1">
    <location>
        <begin position="240"/>
        <end position="260"/>
    </location>
</feature>
<keyword evidence="1" id="KW-1133">Transmembrane helix</keyword>
<evidence type="ECO:0000256" key="1">
    <source>
        <dbReference type="SAM" id="Phobius"/>
    </source>
</evidence>
<feature type="transmembrane region" description="Helical" evidence="1">
    <location>
        <begin position="99"/>
        <end position="119"/>
    </location>
</feature>
<name>A0A915HIB7_ROMCU</name>
<dbReference type="AlphaFoldDB" id="A0A915HIB7"/>
<accession>A0A915HIB7</accession>
<keyword evidence="1" id="KW-0812">Transmembrane</keyword>
<dbReference type="WBParaSite" id="nRc.2.0.1.t01179-RA">
    <property type="protein sequence ID" value="nRc.2.0.1.t01179-RA"/>
    <property type="gene ID" value="nRc.2.0.1.g01179"/>
</dbReference>
<evidence type="ECO:0000313" key="3">
    <source>
        <dbReference type="WBParaSite" id="nRc.2.0.1.t01179-RA"/>
    </source>
</evidence>
<sequence length="296" mass="34390">MFESWMDFMCPAAIFVAFLAAIPWGRKPWWLVDAATNFTCGLGLILIPQYVLGFQIVGKMDEVHLHLCRITGTALIGQAVSWYYSRNSADNRMFGSQMYTRIMVCTFLLVAQLYSAYHLWHRSGHRFNDKYLTFSCFGVFLWLLGSLFQMIKCREFGGYIHKNNWLHTGLLIDSYLSQLLAIASFAFPSQILKLTMHTKFRPDGVHVCLFRTIAALMLGQAWSSHYCQGFLYMEDKQAHILGRLTVQILSFVINTITLFFSDIFSIDYFTPFIVNLFYVTFLMSLYYRARQKDKDQ</sequence>
<evidence type="ECO:0000313" key="2">
    <source>
        <dbReference type="Proteomes" id="UP000887565"/>
    </source>
</evidence>
<feature type="transmembrane region" description="Helical" evidence="1">
    <location>
        <begin position="35"/>
        <end position="54"/>
    </location>
</feature>
<protein>
    <submittedName>
        <fullName evidence="3">Uncharacterized protein</fullName>
    </submittedName>
</protein>
<keyword evidence="2" id="KW-1185">Reference proteome</keyword>
<reference evidence="3" key="1">
    <citation type="submission" date="2022-11" db="UniProtKB">
        <authorList>
            <consortium name="WormBaseParasite"/>
        </authorList>
    </citation>
    <scope>IDENTIFICATION</scope>
</reference>
<keyword evidence="1" id="KW-0472">Membrane</keyword>